<evidence type="ECO:0000313" key="4">
    <source>
        <dbReference type="Proteomes" id="UP000006637"/>
    </source>
</evidence>
<proteinExistence type="predicted"/>
<dbReference type="InterPro" id="IPR012337">
    <property type="entry name" value="RNaseH-like_sf"/>
</dbReference>
<reference evidence="3 4" key="1">
    <citation type="submission" date="2006-06" db="EMBL/GenBank/DDBJ databases">
        <title>Complete sequence of Rubrobacter xylanophilus DSM 9941.</title>
        <authorList>
            <consortium name="US DOE Joint Genome Institute"/>
            <person name="Copeland A."/>
            <person name="Lucas S."/>
            <person name="Lapidus A."/>
            <person name="Barry K."/>
            <person name="Detter J.C."/>
            <person name="Glavina del Rio T."/>
            <person name="Hammon N."/>
            <person name="Israni S."/>
            <person name="Dalin E."/>
            <person name="Tice H."/>
            <person name="Pitluck S."/>
            <person name="Munk A.C."/>
            <person name="Brettin T."/>
            <person name="Bruce D."/>
            <person name="Han C."/>
            <person name="Tapia R."/>
            <person name="Gilna P."/>
            <person name="Schmutz J."/>
            <person name="Larimer F."/>
            <person name="Land M."/>
            <person name="Hauser L."/>
            <person name="Kyrpides N."/>
            <person name="Lykidis A."/>
            <person name="da Costa M.S."/>
            <person name="Rainey F.A."/>
            <person name="Empadinhas N."/>
            <person name="Jolivet E."/>
            <person name="Battista J.R."/>
            <person name="Richardson P."/>
        </authorList>
    </citation>
    <scope>NUCLEOTIDE SEQUENCE [LARGE SCALE GENOMIC DNA]</scope>
    <source>
        <strain evidence="4">DSM 9941 / NBRC 16129 / PRD-1</strain>
    </source>
</reference>
<dbReference type="GO" id="GO:0004803">
    <property type="term" value="F:transposase activity"/>
    <property type="evidence" value="ECO:0007669"/>
    <property type="project" value="InterPro"/>
</dbReference>
<sequence>MVLPSSERHQRRRPLPRAHPDGQPRPSGEHHPQKADPRLSELARAYPTPKERRVASPKHDLLHRLKRLWRFTDNERVDPLAVQLALVPHTVACLGFPRLLGLAVDWTFSDTTLPSGERMRYQILRISVPRKGRALPLLQLAYNRDNLSPNKSQNRIEQDALLAVVGALPTGVRPVVLADRGFRRASFIAWLARHHLHYVVRIRKGTCVPEASGHRWKLGDEELGLGELRLVAGVRHGLYHNRPRELLW</sequence>
<dbReference type="AlphaFoldDB" id="Q1AUS1"/>
<feature type="compositionally biased region" description="Basic and acidic residues" evidence="1">
    <location>
        <begin position="18"/>
        <end position="39"/>
    </location>
</feature>
<dbReference type="Pfam" id="PF01609">
    <property type="entry name" value="DDE_Tnp_1"/>
    <property type="match status" value="1"/>
</dbReference>
<dbReference type="STRING" id="266117.Rxyl_1910"/>
<evidence type="ECO:0000259" key="2">
    <source>
        <dbReference type="Pfam" id="PF01609"/>
    </source>
</evidence>
<dbReference type="InterPro" id="IPR002559">
    <property type="entry name" value="Transposase_11"/>
</dbReference>
<evidence type="ECO:0000313" key="3">
    <source>
        <dbReference type="EMBL" id="ABG04857.1"/>
    </source>
</evidence>
<dbReference type="KEGG" id="rxy:Rxyl_1910"/>
<accession>Q1AUS1</accession>
<dbReference type="Proteomes" id="UP000006637">
    <property type="component" value="Chromosome"/>
</dbReference>
<dbReference type="SUPFAM" id="SSF53098">
    <property type="entry name" value="Ribonuclease H-like"/>
    <property type="match status" value="1"/>
</dbReference>
<protein>
    <recommendedName>
        <fullName evidence="2">Transposase IS4-like domain-containing protein</fullName>
    </recommendedName>
</protein>
<dbReference type="EMBL" id="CP000386">
    <property type="protein sequence ID" value="ABG04857.1"/>
    <property type="molecule type" value="Genomic_DNA"/>
</dbReference>
<feature type="region of interest" description="Disordered" evidence="1">
    <location>
        <begin position="1"/>
        <end position="39"/>
    </location>
</feature>
<organism evidence="3 4">
    <name type="scientific">Rubrobacter xylanophilus (strain DSM 9941 / JCM 11954 / NBRC 16129 / PRD-1)</name>
    <dbReference type="NCBI Taxonomy" id="266117"/>
    <lineage>
        <taxon>Bacteria</taxon>
        <taxon>Bacillati</taxon>
        <taxon>Actinomycetota</taxon>
        <taxon>Rubrobacteria</taxon>
        <taxon>Rubrobacterales</taxon>
        <taxon>Rubrobacteraceae</taxon>
        <taxon>Rubrobacter</taxon>
    </lineage>
</organism>
<feature type="domain" description="Transposase IS4-like" evidence="2">
    <location>
        <begin position="160"/>
        <end position="206"/>
    </location>
</feature>
<keyword evidence="4" id="KW-1185">Reference proteome</keyword>
<dbReference type="GO" id="GO:0003677">
    <property type="term" value="F:DNA binding"/>
    <property type="evidence" value="ECO:0007669"/>
    <property type="project" value="InterPro"/>
</dbReference>
<dbReference type="HOGENOM" id="CLU_1119510_0_0_11"/>
<name>Q1AUS1_RUBXD</name>
<dbReference type="GO" id="GO:0006313">
    <property type="term" value="P:DNA transposition"/>
    <property type="evidence" value="ECO:0007669"/>
    <property type="project" value="InterPro"/>
</dbReference>
<evidence type="ECO:0000256" key="1">
    <source>
        <dbReference type="SAM" id="MobiDB-lite"/>
    </source>
</evidence>
<gene>
    <name evidence="3" type="ordered locus">Rxyl_1910</name>
</gene>